<sequence length="54" mass="6062">MIKIIQELNLPGGTTRSVVIKRKSKSSASVKEVEIQLGLDLFKKVDSEFTNKKE</sequence>
<organism evidence="1 2">
    <name type="scientific">Psychrobacillus insolitus</name>
    <dbReference type="NCBI Taxonomy" id="1461"/>
    <lineage>
        <taxon>Bacteria</taxon>
        <taxon>Bacillati</taxon>
        <taxon>Bacillota</taxon>
        <taxon>Bacilli</taxon>
        <taxon>Bacillales</taxon>
        <taxon>Bacillaceae</taxon>
        <taxon>Psychrobacillus</taxon>
    </lineage>
</organism>
<evidence type="ECO:0000313" key="1">
    <source>
        <dbReference type="EMBL" id="PZX07409.1"/>
    </source>
</evidence>
<reference evidence="1 2" key="1">
    <citation type="submission" date="2018-06" db="EMBL/GenBank/DDBJ databases">
        <title>Genomic Encyclopedia of Type Strains, Phase IV (KMG-IV): sequencing the most valuable type-strain genomes for metagenomic binning, comparative biology and taxonomic classification.</title>
        <authorList>
            <person name="Goeker M."/>
        </authorList>
    </citation>
    <scope>NUCLEOTIDE SEQUENCE [LARGE SCALE GENOMIC DNA]</scope>
    <source>
        <strain evidence="1 2">DSM 5</strain>
    </source>
</reference>
<gene>
    <name evidence="1" type="ORF">C7437_101522</name>
</gene>
<dbReference type="AlphaFoldDB" id="A0A2W7NA82"/>
<proteinExistence type="predicted"/>
<evidence type="ECO:0000313" key="2">
    <source>
        <dbReference type="Proteomes" id="UP000248646"/>
    </source>
</evidence>
<name>A0A2W7NA82_9BACI</name>
<keyword evidence="2" id="KW-1185">Reference proteome</keyword>
<protein>
    <submittedName>
        <fullName evidence="1">Uncharacterized protein</fullName>
    </submittedName>
</protein>
<comment type="caution">
    <text evidence="1">The sequence shown here is derived from an EMBL/GenBank/DDBJ whole genome shotgun (WGS) entry which is preliminary data.</text>
</comment>
<accession>A0A2W7NA82</accession>
<dbReference type="EMBL" id="QKZI01000001">
    <property type="protein sequence ID" value="PZX07409.1"/>
    <property type="molecule type" value="Genomic_DNA"/>
</dbReference>
<dbReference type="RefSeq" id="WP_170122298.1">
    <property type="nucleotide sequence ID" value="NZ_QKZI01000001.1"/>
</dbReference>
<dbReference type="Proteomes" id="UP000248646">
    <property type="component" value="Unassembled WGS sequence"/>
</dbReference>